<dbReference type="RefSeq" id="WP_052562366.1">
    <property type="nucleotide sequence ID" value="NZ_BAFN01000001.1"/>
</dbReference>
<feature type="signal peptide" evidence="1">
    <location>
        <begin position="1"/>
        <end position="36"/>
    </location>
</feature>
<dbReference type="InterPro" id="IPR010620">
    <property type="entry name" value="SBBP_repeat"/>
</dbReference>
<evidence type="ECO:0000259" key="2">
    <source>
        <dbReference type="Pfam" id="PF25778"/>
    </source>
</evidence>
<reference evidence="4" key="1">
    <citation type="journal article" date="2015" name="Genome Announc.">
        <title>Draft Genome Sequence of an Anaerobic Ammonium-Oxidizing Bacterium, "Candidatus Brocadia sinica".</title>
        <authorList>
            <person name="Oshiki M."/>
            <person name="Shinyako-Hata K."/>
            <person name="Satoh H."/>
            <person name="Okabe S."/>
        </authorList>
    </citation>
    <scope>NUCLEOTIDE SEQUENCE [LARGE SCALE GENOMIC DNA]</scope>
    <source>
        <strain evidence="4">JPN1</strain>
    </source>
</reference>
<keyword evidence="1" id="KW-0732">Signal</keyword>
<dbReference type="EMBL" id="BAFN01000001">
    <property type="protein sequence ID" value="GAN32218.1"/>
    <property type="molecule type" value="Genomic_DNA"/>
</dbReference>
<dbReference type="InterPro" id="IPR011042">
    <property type="entry name" value="6-blade_b-propeller_TolB-like"/>
</dbReference>
<organism evidence="3 4">
    <name type="scientific">Candidatus Brocadia sinica JPN1</name>
    <dbReference type="NCBI Taxonomy" id="1197129"/>
    <lineage>
        <taxon>Bacteria</taxon>
        <taxon>Pseudomonadati</taxon>
        <taxon>Planctomycetota</taxon>
        <taxon>Candidatus Brocadiia</taxon>
        <taxon>Candidatus Brocadiales</taxon>
        <taxon>Candidatus Brocadiaceae</taxon>
        <taxon>Candidatus Brocadia</taxon>
    </lineage>
</organism>
<dbReference type="Gene3D" id="2.60.40.10">
    <property type="entry name" value="Immunoglobulins"/>
    <property type="match status" value="1"/>
</dbReference>
<dbReference type="InterPro" id="IPR013783">
    <property type="entry name" value="Ig-like_fold"/>
</dbReference>
<feature type="domain" description="DUF7948" evidence="2">
    <location>
        <begin position="58"/>
        <end position="271"/>
    </location>
</feature>
<dbReference type="Pfam" id="PF25778">
    <property type="entry name" value="DUF7948"/>
    <property type="match status" value="1"/>
</dbReference>
<dbReference type="Gene3D" id="2.120.10.30">
    <property type="entry name" value="TolB, C-terminal domain"/>
    <property type="match status" value="1"/>
</dbReference>
<sequence>MGTESCLTVVKHGLLCAAAAWVSLAPLMEVANSASADTNWQTNTVNIQERYGKLPLHFTQNNGQMDTRVRFYEKGSGHATFFTERGMYLSLVNAEVVRLIPLGARNNPEITAEELLEGKVNYLIGNDPGKWKTKIRTHKAIVYKDIYKGIDMKFYGNNRQFEYDIIVNPGANPSRIQLSYKGIEDVKITEEGNMEIGLKEGKLIQKKPYVYQEIQGKKVEVDGRFVIRGHRSFSGKVSDNMDARNGQGQCHIYGFQVASYDKRYPLIIDPILIYSTYLGGSRPDYAYGIAVDSAGNAYVTGRTWSPDFPVVNAIDKSRNKSEDVFITKLNAEGTGIVYSTYLGGNDRDYGYGIAVDSAGNAYVAGRTISSDFPVVHAIDDSGNGEYDAFVTKLNAEGTSIVYSTYLGGSDRDHVYGIAVDSARNAYIAGWTISSDFPVVHAIDDSGNGECDGFITKLNAEGTSIVYSTYLGGSSSDYANGIAVDSGGNAYITGWTWSPDFPVAHAIDDSGNGKYDAFVTKLNAEGTSIVYSTYLGGSSSDYANGIAVDSGGNAYITGWTWSLDFPVEHAIDDSGNGVADTFITKLFSESVSITPTPTPAPSPDPTVTPTTTGTPTAITLAYFNAKAGKDGRVTLMWETATEVGNAGFNLYRSKDEDGDYVKINKDGIIPARGDAVSGASYSLVDTPGKGTFYYKLEDVDEIGVSAMYGPEKVRVRSDDATIKGLKRQKRK</sequence>
<dbReference type="InterPro" id="IPR057708">
    <property type="entry name" value="DUF7948"/>
</dbReference>
<feature type="chain" id="PRO_5047165464" evidence="1">
    <location>
        <begin position="37"/>
        <end position="730"/>
    </location>
</feature>
<evidence type="ECO:0000313" key="3">
    <source>
        <dbReference type="EMBL" id="GAN32218.1"/>
    </source>
</evidence>
<dbReference type="PANTHER" id="PTHR35580:SF1">
    <property type="entry name" value="PHYTASE-LIKE DOMAIN-CONTAINING PROTEIN"/>
    <property type="match status" value="1"/>
</dbReference>
<proteinExistence type="predicted"/>
<dbReference type="Pfam" id="PF06739">
    <property type="entry name" value="SBBP"/>
    <property type="match status" value="5"/>
</dbReference>
<accession>A0ABQ0JU58</accession>
<gene>
    <name evidence="3" type="ORF">BROSI_A0730</name>
</gene>
<dbReference type="Proteomes" id="UP000032309">
    <property type="component" value="Unassembled WGS sequence"/>
</dbReference>
<keyword evidence="4" id="KW-1185">Reference proteome</keyword>
<dbReference type="PANTHER" id="PTHR35580">
    <property type="entry name" value="CELL SURFACE GLYCOPROTEIN (S-LAYER PROTEIN)-LIKE PROTEIN"/>
    <property type="match status" value="1"/>
</dbReference>
<protein>
    <submittedName>
        <fullName evidence="3">Protein with FOG domain and PKD repeat</fullName>
    </submittedName>
</protein>
<dbReference type="InterPro" id="IPR052918">
    <property type="entry name" value="Motility_Chemotaxis_Reg"/>
</dbReference>
<comment type="caution">
    <text evidence="3">The sequence shown here is derived from an EMBL/GenBank/DDBJ whole genome shotgun (WGS) entry which is preliminary data.</text>
</comment>
<evidence type="ECO:0000313" key="4">
    <source>
        <dbReference type="Proteomes" id="UP000032309"/>
    </source>
</evidence>
<name>A0ABQ0JU58_9BACT</name>
<dbReference type="SUPFAM" id="SSF101898">
    <property type="entry name" value="NHL repeat"/>
    <property type="match status" value="1"/>
</dbReference>
<evidence type="ECO:0000256" key="1">
    <source>
        <dbReference type="SAM" id="SignalP"/>
    </source>
</evidence>